<feature type="compositionally biased region" description="Polar residues" evidence="1">
    <location>
        <begin position="126"/>
        <end position="135"/>
    </location>
</feature>
<dbReference type="RefSeq" id="XP_060442277.1">
    <property type="nucleotide sequence ID" value="XM_060596167.1"/>
</dbReference>
<name>A0AAJ0EE62_9PEZI</name>
<dbReference type="EMBL" id="JAHMHQ010000017">
    <property type="protein sequence ID" value="KAK1633670.1"/>
    <property type="molecule type" value="Genomic_DNA"/>
</dbReference>
<sequence length="152" mass="17168">MPSNPQPRHAARRTAHKNATTTACHTLFVWFPGFVLRPLYLHLHLFPSTPFRSFSPTTILSLNPRLEHSLHPIPIDNLGPFHRPSGPSSHQPGSISKPRPSSARRPIRQRKRQTPFFTRPGERVSIRSSSTDRTINSAHVHGWSTASRSHLV</sequence>
<accession>A0AAJ0EE62</accession>
<protein>
    <submittedName>
        <fullName evidence="2">Uncharacterized protein</fullName>
    </submittedName>
</protein>
<dbReference type="Proteomes" id="UP001243989">
    <property type="component" value="Unassembled WGS sequence"/>
</dbReference>
<proteinExistence type="predicted"/>
<keyword evidence="3" id="KW-1185">Reference proteome</keyword>
<evidence type="ECO:0000313" key="2">
    <source>
        <dbReference type="EMBL" id="KAK1633670.1"/>
    </source>
</evidence>
<dbReference type="GeneID" id="85481029"/>
<gene>
    <name evidence="2" type="ORF">BDP81DRAFT_69604</name>
</gene>
<reference evidence="2" key="1">
    <citation type="submission" date="2021-06" db="EMBL/GenBank/DDBJ databases">
        <title>Comparative genomics, transcriptomics and evolutionary studies reveal genomic signatures of adaptation to plant cell wall in hemibiotrophic fungi.</title>
        <authorList>
            <consortium name="DOE Joint Genome Institute"/>
            <person name="Baroncelli R."/>
            <person name="Diaz J.F."/>
            <person name="Benocci T."/>
            <person name="Peng M."/>
            <person name="Battaglia E."/>
            <person name="Haridas S."/>
            <person name="Andreopoulos W."/>
            <person name="Labutti K."/>
            <person name="Pangilinan J."/>
            <person name="Floch G.L."/>
            <person name="Makela M.R."/>
            <person name="Henrissat B."/>
            <person name="Grigoriev I.V."/>
            <person name="Crouch J.A."/>
            <person name="De Vries R.P."/>
            <person name="Sukno S.A."/>
            <person name="Thon M.R."/>
        </authorList>
    </citation>
    <scope>NUCLEOTIDE SEQUENCE</scope>
    <source>
        <strain evidence="2">CBS 102054</strain>
    </source>
</reference>
<evidence type="ECO:0000256" key="1">
    <source>
        <dbReference type="SAM" id="MobiDB-lite"/>
    </source>
</evidence>
<feature type="region of interest" description="Disordered" evidence="1">
    <location>
        <begin position="73"/>
        <end position="135"/>
    </location>
</feature>
<dbReference type="AlphaFoldDB" id="A0AAJ0EE62"/>
<organism evidence="2 3">
    <name type="scientific">Colletotrichum phormii</name>
    <dbReference type="NCBI Taxonomy" id="359342"/>
    <lineage>
        <taxon>Eukaryota</taxon>
        <taxon>Fungi</taxon>
        <taxon>Dikarya</taxon>
        <taxon>Ascomycota</taxon>
        <taxon>Pezizomycotina</taxon>
        <taxon>Sordariomycetes</taxon>
        <taxon>Hypocreomycetidae</taxon>
        <taxon>Glomerellales</taxon>
        <taxon>Glomerellaceae</taxon>
        <taxon>Colletotrichum</taxon>
        <taxon>Colletotrichum acutatum species complex</taxon>
    </lineage>
</organism>
<comment type="caution">
    <text evidence="2">The sequence shown here is derived from an EMBL/GenBank/DDBJ whole genome shotgun (WGS) entry which is preliminary data.</text>
</comment>
<evidence type="ECO:0000313" key="3">
    <source>
        <dbReference type="Proteomes" id="UP001243989"/>
    </source>
</evidence>